<comment type="caution">
    <text evidence="1">The sequence shown here is derived from an EMBL/GenBank/DDBJ whole genome shotgun (WGS) entry which is preliminary data.</text>
</comment>
<accession>A0ACC1Q480</accession>
<protein>
    <submittedName>
        <fullName evidence="1">Uncharacterized protein</fullName>
    </submittedName>
</protein>
<keyword evidence="2" id="KW-1185">Reference proteome</keyword>
<gene>
    <name evidence="1" type="ORF">NUW54_g3002</name>
</gene>
<evidence type="ECO:0000313" key="1">
    <source>
        <dbReference type="EMBL" id="KAJ3008839.1"/>
    </source>
</evidence>
<reference evidence="1" key="1">
    <citation type="submission" date="2022-08" db="EMBL/GenBank/DDBJ databases">
        <title>Genome Sequence of Pycnoporus sanguineus.</title>
        <authorList>
            <person name="Buettner E."/>
        </authorList>
    </citation>
    <scope>NUCLEOTIDE SEQUENCE</scope>
    <source>
        <strain evidence="1">CG-C14</strain>
    </source>
</reference>
<name>A0ACC1Q480_9APHY</name>
<dbReference type="Proteomes" id="UP001144978">
    <property type="component" value="Unassembled WGS sequence"/>
</dbReference>
<dbReference type="EMBL" id="JANSHE010000605">
    <property type="protein sequence ID" value="KAJ3008839.1"/>
    <property type="molecule type" value="Genomic_DNA"/>
</dbReference>
<proteinExistence type="predicted"/>
<evidence type="ECO:0000313" key="2">
    <source>
        <dbReference type="Proteomes" id="UP001144978"/>
    </source>
</evidence>
<sequence length="505" mass="53666">MSQYSSDVVSQQPLSYSYGSDHQSHPSNGDVANISPYMLGNSHMQYPDEEMPRYVDPTQVSPAISPMSPYAQLQDLSQDQSCDPRFTLASGAMPATNGGSSPNGLTDADSGSASASGSPMLTNGPSSAPSPFQPPPPSGSVSAEYVRPYAPPVGTTPQATTSNVMDRGKGKEREIPPRDVLASSPAAHTPGAGQDGDDEEGGRGEKKFKNYRHLIRGLPGTPLTGLTCLFAYEHGASGKHSMKKDDYLTTLMQVPPKQRIAIAPFDLRTQREAFSVSLEGLKGWNIHALVAESSQAREDRKRRKELKKLAKTQAQGSIQSPAAGPVSKTPFAYPSTPVVVPVSTPGGPNQPSLPRTSTPRSSQNPSELLPPDHQQPTQLQGRTPVGIGTPLSASTPVPRTITPSGNPVLAHYGALGQTFPSDREQASMHAARGVKRERERDSSADSGLQVNSNTPLSNQYHDPSRPPGKGAKAGNAGVRPRPLKKQRLDTDAHGQMPIQQPTPHA</sequence>
<organism evidence="1 2">
    <name type="scientific">Trametes sanguinea</name>
    <dbReference type="NCBI Taxonomy" id="158606"/>
    <lineage>
        <taxon>Eukaryota</taxon>
        <taxon>Fungi</taxon>
        <taxon>Dikarya</taxon>
        <taxon>Basidiomycota</taxon>
        <taxon>Agaricomycotina</taxon>
        <taxon>Agaricomycetes</taxon>
        <taxon>Polyporales</taxon>
        <taxon>Polyporaceae</taxon>
        <taxon>Trametes</taxon>
    </lineage>
</organism>